<dbReference type="KEGG" id="lsd:EMK97_01925"/>
<dbReference type="EC" id="1.1.1.44" evidence="5 11"/>
<dbReference type="GO" id="GO:0006098">
    <property type="term" value="P:pentose-phosphate shunt"/>
    <property type="evidence" value="ECO:0007669"/>
    <property type="project" value="UniProtKB-UniPathway"/>
</dbReference>
<protein>
    <recommendedName>
        <fullName evidence="6 11">6-phosphogluconate dehydrogenase, decarboxylating</fullName>
        <ecNumber evidence="5 11">1.1.1.44</ecNumber>
    </recommendedName>
</protein>
<dbReference type="Proteomes" id="UP000290244">
    <property type="component" value="Chromosome"/>
</dbReference>
<feature type="binding site" description="in other chain" evidence="13">
    <location>
        <begin position="213"/>
        <end position="214"/>
    </location>
    <ligand>
        <name>substrate</name>
        <note>ligand shared between dimeric partners</note>
    </ligand>
</feature>
<dbReference type="PANTHER" id="PTHR11811">
    <property type="entry name" value="6-PHOSPHOGLUCONATE DEHYDROGENASE"/>
    <property type="match status" value="1"/>
</dbReference>
<dbReference type="SMART" id="SM01350">
    <property type="entry name" value="6PGD"/>
    <property type="match status" value="1"/>
</dbReference>
<reference evidence="16 17" key="1">
    <citation type="submission" date="2018-12" db="EMBL/GenBank/DDBJ databases">
        <title>Complete genome of Litorilituus sediminis.</title>
        <authorList>
            <person name="Liu A."/>
            <person name="Rong J."/>
        </authorList>
    </citation>
    <scope>NUCLEOTIDE SEQUENCE [LARGE SCALE GENOMIC DNA]</scope>
    <source>
        <strain evidence="16 17">JCM 17549</strain>
    </source>
</reference>
<evidence type="ECO:0000256" key="3">
    <source>
        <dbReference type="ARBA" id="ARBA00008419"/>
    </source>
</evidence>
<dbReference type="InterPro" id="IPR006113">
    <property type="entry name" value="6PGDH_Gnd/GntZ"/>
</dbReference>
<evidence type="ECO:0000256" key="6">
    <source>
        <dbReference type="ARBA" id="ARBA00018193"/>
    </source>
</evidence>
<dbReference type="FunFam" id="1.10.1040.10:FF:000002">
    <property type="entry name" value="6-phosphogluconate dehydrogenase, decarboxylating"/>
    <property type="match status" value="1"/>
</dbReference>
<feature type="active site" description="Proton acceptor" evidence="12">
    <location>
        <position position="210"/>
    </location>
</feature>
<feature type="binding site" description="in other chain" evidence="13">
    <location>
        <position position="113"/>
    </location>
    <ligand>
        <name>substrate</name>
        <note>ligand shared between dimeric partners</note>
    </ligand>
</feature>
<feature type="binding site" evidence="13">
    <location>
        <position position="475"/>
    </location>
    <ligand>
        <name>substrate</name>
        <note>ligand shared between dimeric partners</note>
    </ligand>
</feature>
<dbReference type="Gene3D" id="3.40.50.720">
    <property type="entry name" value="NAD(P)-binding Rossmann-like Domain"/>
    <property type="match status" value="1"/>
</dbReference>
<dbReference type="PRINTS" id="PR00076">
    <property type="entry name" value="6PGDHDRGNASE"/>
</dbReference>
<evidence type="ECO:0000256" key="10">
    <source>
        <dbReference type="ARBA" id="ARBA00048640"/>
    </source>
</evidence>
<feature type="domain" description="6-phosphogluconate dehydrogenase C-terminal" evidence="15">
    <location>
        <begin position="206"/>
        <end position="499"/>
    </location>
</feature>
<evidence type="ECO:0000256" key="11">
    <source>
        <dbReference type="PIRNR" id="PIRNR000109"/>
    </source>
</evidence>
<evidence type="ECO:0000256" key="13">
    <source>
        <dbReference type="PIRSR" id="PIRSR000109-2"/>
    </source>
</evidence>
<dbReference type="PROSITE" id="PS00461">
    <property type="entry name" value="6PGD"/>
    <property type="match status" value="1"/>
</dbReference>
<gene>
    <name evidence="16" type="primary">gndA</name>
    <name evidence="16" type="ORF">EMK97_01925</name>
</gene>
<keyword evidence="7 11" id="KW-0560">Oxidoreductase</keyword>
<dbReference type="Pfam" id="PF03446">
    <property type="entry name" value="NAD_binding_2"/>
    <property type="match status" value="1"/>
</dbReference>
<comment type="pathway">
    <text evidence="2 11 14">Carbohydrate degradation; pentose phosphate pathway; D-ribulose 5-phosphate from D-glucose 6-phosphate (oxidative stage): step 3/3.</text>
</comment>
<evidence type="ECO:0000256" key="8">
    <source>
        <dbReference type="ARBA" id="ARBA00023064"/>
    </source>
</evidence>
<dbReference type="InterPro" id="IPR006115">
    <property type="entry name" value="6PGDH_NADP-bd"/>
</dbReference>
<dbReference type="SUPFAM" id="SSF48179">
    <property type="entry name" value="6-phosphogluconate dehydrogenase C-terminal domain-like"/>
    <property type="match status" value="1"/>
</dbReference>
<dbReference type="UniPathway" id="UPA00115">
    <property type="reaction ID" value="UER00410"/>
</dbReference>
<dbReference type="GO" id="GO:0004616">
    <property type="term" value="F:phosphogluconate dehydrogenase (decarboxylating) activity"/>
    <property type="evidence" value="ECO:0007669"/>
    <property type="project" value="UniProtKB-EC"/>
</dbReference>
<dbReference type="Gene3D" id="1.20.5.320">
    <property type="entry name" value="6-Phosphogluconate Dehydrogenase, domain 3"/>
    <property type="match status" value="1"/>
</dbReference>
<dbReference type="GO" id="GO:0019521">
    <property type="term" value="P:D-gluconate metabolic process"/>
    <property type="evidence" value="ECO:0007669"/>
    <property type="project" value="UniProtKB-KW"/>
</dbReference>
<proteinExistence type="inferred from homology"/>
<dbReference type="Pfam" id="PF00393">
    <property type="entry name" value="6PGD"/>
    <property type="match status" value="1"/>
</dbReference>
<keyword evidence="9 11" id="KW-0570">Pentose shunt</keyword>
<evidence type="ECO:0000256" key="2">
    <source>
        <dbReference type="ARBA" id="ARBA00004874"/>
    </source>
</evidence>
<dbReference type="InterPro" id="IPR006184">
    <property type="entry name" value="6PGdom_BS"/>
</dbReference>
<dbReference type="OrthoDB" id="9804542at2"/>
<evidence type="ECO:0000256" key="9">
    <source>
        <dbReference type="ARBA" id="ARBA00023126"/>
    </source>
</evidence>
<comment type="similarity">
    <text evidence="3 11 14">Belongs to the 6-phosphogluconate dehydrogenase family.</text>
</comment>
<comment type="catalytic activity">
    <reaction evidence="10 11 14">
        <text>6-phospho-D-gluconate + NADP(+) = D-ribulose 5-phosphate + CO2 + NADPH</text>
        <dbReference type="Rhea" id="RHEA:10116"/>
        <dbReference type="ChEBI" id="CHEBI:16526"/>
        <dbReference type="ChEBI" id="CHEBI:57783"/>
        <dbReference type="ChEBI" id="CHEBI:58121"/>
        <dbReference type="ChEBI" id="CHEBI:58349"/>
        <dbReference type="ChEBI" id="CHEBI:58759"/>
        <dbReference type="EC" id="1.1.1.44"/>
    </reaction>
</comment>
<feature type="binding site" description="in other chain" evidence="13">
    <location>
        <position position="288"/>
    </location>
    <ligand>
        <name>substrate</name>
        <note>ligand shared between dimeric partners</note>
    </ligand>
</feature>
<evidence type="ECO:0000256" key="7">
    <source>
        <dbReference type="ARBA" id="ARBA00023002"/>
    </source>
</evidence>
<dbReference type="GO" id="GO:0050661">
    <property type="term" value="F:NADP binding"/>
    <property type="evidence" value="ECO:0007669"/>
    <property type="project" value="InterPro"/>
</dbReference>
<evidence type="ECO:0000256" key="1">
    <source>
        <dbReference type="ARBA" id="ARBA00002526"/>
    </source>
</evidence>
<dbReference type="EMBL" id="CP034759">
    <property type="protein sequence ID" value="QBG34586.1"/>
    <property type="molecule type" value="Genomic_DNA"/>
</dbReference>
<evidence type="ECO:0000313" key="16">
    <source>
        <dbReference type="EMBL" id="QBG34586.1"/>
    </source>
</evidence>
<name>A0A4P6P0G9_9GAMM</name>
<dbReference type="AlphaFoldDB" id="A0A4P6P0G9"/>
<keyword evidence="11 14" id="KW-0521">NADP</keyword>
<accession>A0A4P6P0G9</accession>
<evidence type="ECO:0000259" key="15">
    <source>
        <dbReference type="SMART" id="SM01350"/>
    </source>
</evidence>
<organism evidence="16 17">
    <name type="scientific">Litorilituus sediminis</name>
    <dbReference type="NCBI Taxonomy" id="718192"/>
    <lineage>
        <taxon>Bacteria</taxon>
        <taxon>Pseudomonadati</taxon>
        <taxon>Pseudomonadota</taxon>
        <taxon>Gammaproteobacteria</taxon>
        <taxon>Alteromonadales</taxon>
        <taxon>Colwelliaceae</taxon>
        <taxon>Litorilituus</taxon>
    </lineage>
</organism>
<dbReference type="InterPro" id="IPR006183">
    <property type="entry name" value="Pgluconate_DH"/>
</dbReference>
<evidence type="ECO:0000256" key="4">
    <source>
        <dbReference type="ARBA" id="ARBA00011738"/>
    </source>
</evidence>
<dbReference type="InterPro" id="IPR013328">
    <property type="entry name" value="6PGD_dom2"/>
</dbReference>
<dbReference type="InterPro" id="IPR006114">
    <property type="entry name" value="6PGDH_C"/>
</dbReference>
<feature type="binding site" description="in other chain" evidence="13">
    <location>
        <position position="218"/>
    </location>
    <ligand>
        <name>substrate</name>
        <note>ligand shared between dimeric partners</note>
    </ligand>
</feature>
<dbReference type="NCBIfam" id="TIGR00873">
    <property type="entry name" value="gnd"/>
    <property type="match status" value="1"/>
</dbReference>
<dbReference type="NCBIfam" id="NF006765">
    <property type="entry name" value="PRK09287.1"/>
    <property type="match status" value="1"/>
</dbReference>
<dbReference type="RefSeq" id="WP_130598938.1">
    <property type="nucleotide sequence ID" value="NZ_CP034759.1"/>
</dbReference>
<feature type="binding site" evidence="13">
    <location>
        <position position="481"/>
    </location>
    <ligand>
        <name>substrate</name>
        <note>ligand shared between dimeric partners</note>
    </ligand>
</feature>
<dbReference type="Gene3D" id="1.10.1040.10">
    <property type="entry name" value="N-(1-d-carboxylethyl)-l-norvaline Dehydrogenase, domain 2"/>
    <property type="match status" value="1"/>
</dbReference>
<feature type="binding site" description="in other chain" evidence="13">
    <location>
        <position position="315"/>
    </location>
    <ligand>
        <name>substrate</name>
        <note>ligand shared between dimeric partners</note>
    </ligand>
</feature>
<dbReference type="PIRSF" id="PIRSF000109">
    <property type="entry name" value="6PGD"/>
    <property type="match status" value="1"/>
</dbReference>
<dbReference type="InterPro" id="IPR008927">
    <property type="entry name" value="6-PGluconate_DH-like_C_sf"/>
</dbReference>
<keyword evidence="17" id="KW-1185">Reference proteome</keyword>
<feature type="active site" description="Proton donor" evidence="12">
    <location>
        <position position="217"/>
    </location>
</feature>
<comment type="function">
    <text evidence="1 11">Catalyzes the oxidative decarboxylation of 6-phosphogluconate to ribulose 5-phosphate and CO(2), with concomitant reduction of NADP to NADPH.</text>
</comment>
<dbReference type="SUPFAM" id="SSF51735">
    <property type="entry name" value="NAD(P)-binding Rossmann-fold domains"/>
    <property type="match status" value="1"/>
</dbReference>
<evidence type="ECO:0000313" key="17">
    <source>
        <dbReference type="Proteomes" id="UP000290244"/>
    </source>
</evidence>
<feature type="binding site" description="in other chain" evidence="13">
    <location>
        <begin position="138"/>
        <end position="140"/>
    </location>
    <ligand>
        <name>substrate</name>
        <note>ligand shared between dimeric partners</note>
    </ligand>
</feature>
<sequence>MTQDKVLCDIGFIGLGVMGKNLVLNLADNGFNIAAFDLSDEKVQSAIAQDELENTTGKQRVFGCSSYTELLSQLKAPHLIVLSVPAGSPVDQVCENLIGAGIQPDDIIIDTGNSLWVDTVAREEKYKSNFLLFSSAVSGGEVGARFGPSLMPSGSPYAWARVKPIWEAIAAKVDATTGKPLERTNPGEIIEEGEPCAAYIGPAGAGHYVKMVHNGIEYADMQIICEAYHVLRSGLGLSTLEIADIFEKWNSGPLDSYLMEISVEVLRQDCSDTNTPLVDLILDKAGQKGTGLWTAMSSLEVGCPAPTIAQAVYARSISSFKALRVEASTQLNGPVVTELSAEEKAQQIEQLHDAIYCAKICAYAQGFQLMKLAAKEHGWTLDFASIAKIWRAGCIIRAVFLQSITEAFERNETLENLLLDRFFIEQLNERQLNWRKSICSATMQGIPTGALSSALAYYDSVRTEVLPANLLQAQRDFFGAHTFERVDKPAGKKFHVEWSDEKRQTIQIDG</sequence>
<evidence type="ECO:0000256" key="14">
    <source>
        <dbReference type="RuleBase" id="RU000485"/>
    </source>
</evidence>
<comment type="subunit">
    <text evidence="4 11">Homodimer.</text>
</comment>
<dbReference type="InterPro" id="IPR036291">
    <property type="entry name" value="NAD(P)-bd_dom_sf"/>
</dbReference>
<keyword evidence="8 14" id="KW-0311">Gluconate utilization</keyword>
<evidence type="ECO:0000256" key="12">
    <source>
        <dbReference type="PIRSR" id="PIRSR000109-1"/>
    </source>
</evidence>
<evidence type="ECO:0000256" key="5">
    <source>
        <dbReference type="ARBA" id="ARBA00013011"/>
    </source>
</evidence>